<evidence type="ECO:0000256" key="1">
    <source>
        <dbReference type="SAM" id="MobiDB-lite"/>
    </source>
</evidence>
<dbReference type="SUPFAM" id="SSF56219">
    <property type="entry name" value="DNase I-like"/>
    <property type="match status" value="1"/>
</dbReference>
<dbReference type="EMBL" id="JATAAI010000014">
    <property type="protein sequence ID" value="KAK1740889.1"/>
    <property type="molecule type" value="Genomic_DNA"/>
</dbReference>
<name>A0AAD8Y706_9STRA</name>
<sequence>MMNNSILDISGDDYLKVLVCSANVGNAEPTPTSFSAWVPYDGEINGPLTNTPYPVGQDEINLSVGPYAAAANCNGNSQEGIVQSLATTNEKQKFDIIVLGMQEAAFVNKQKKDKELLDTSIDSISNNVGGDDTASSNNNNNNIAALSPPKSKGFKNPLKKGAKKAAKAGMVMRGISANQTYKRDTASMRNITGALTVDVLGYDNNKLNNLIKTTLPSYEMVTSSLRGEMRLFVLAHSTLAEDISEVYVGAENTGIGSIMANKGGIIVTFVLRDMTRFSFMTCHLEAHEGMTHYTNRNKNLAEILGGAKTDPVYNMQDATITSHHMFLCGDLNYRIKFSEYEAKKKKRSRAKKALKMSFRGPAGLKMSVNKGSQGLMKRSVSMESEKDEEAVEEEVVANKNAMGGEGDSPTKMGGGDEEEAAAGEGGEKKDEPANGSHFDQAKALVKAEDWKALNGGDELAVALKQKECLVGFSTLPCHWPPTFKVARGEGYQYNEKRTPSYTDRILWKSAEGMTNNVIPFLYEPCPDFITSDHKPIRGGFAVKLNKCRPPHNQNLSNSVITQDGKDHPVEQQIQILVSDMKCTNLPIMDNELIGGLSDPYVKFVSSPKELLYSKAWPSSSIITKSLNPVWNENYHLTMDGNGMENGLAEGAMFMLTVVDYDATSGDDVIGTVALNLNELVSELDLSGAGSSDEVQETHISRPILRNGQEYGMLECKLKTAFLAPKEVKSFLSGAKHVKTATKTSWKSKMQAFTGLAIS</sequence>
<keyword evidence="3" id="KW-0378">Hydrolase</keyword>
<feature type="compositionally biased region" description="Acidic residues" evidence="1">
    <location>
        <begin position="385"/>
        <end position="395"/>
    </location>
</feature>
<proteinExistence type="predicted"/>
<dbReference type="SMART" id="SM00128">
    <property type="entry name" value="IPPc"/>
    <property type="match status" value="1"/>
</dbReference>
<organism evidence="3 4">
    <name type="scientific">Skeletonema marinoi</name>
    <dbReference type="NCBI Taxonomy" id="267567"/>
    <lineage>
        <taxon>Eukaryota</taxon>
        <taxon>Sar</taxon>
        <taxon>Stramenopiles</taxon>
        <taxon>Ochrophyta</taxon>
        <taxon>Bacillariophyta</taxon>
        <taxon>Coscinodiscophyceae</taxon>
        <taxon>Thalassiosirophycidae</taxon>
        <taxon>Thalassiosirales</taxon>
        <taxon>Skeletonemataceae</taxon>
        <taxon>Skeletonema</taxon>
        <taxon>Skeletonema marinoi-dohrnii complex</taxon>
    </lineage>
</organism>
<evidence type="ECO:0000259" key="2">
    <source>
        <dbReference type="PROSITE" id="PS50004"/>
    </source>
</evidence>
<dbReference type="PANTHER" id="PTHR11200:SF275">
    <property type="entry name" value="LD06095P"/>
    <property type="match status" value="1"/>
</dbReference>
<reference evidence="3" key="1">
    <citation type="submission" date="2023-06" db="EMBL/GenBank/DDBJ databases">
        <title>Survivors Of The Sea: Transcriptome response of Skeletonema marinoi to long-term dormancy.</title>
        <authorList>
            <person name="Pinder M.I.M."/>
            <person name="Kourtchenko O."/>
            <person name="Robertson E.K."/>
            <person name="Larsson T."/>
            <person name="Maumus F."/>
            <person name="Osuna-Cruz C.M."/>
            <person name="Vancaester E."/>
            <person name="Stenow R."/>
            <person name="Vandepoele K."/>
            <person name="Ploug H."/>
            <person name="Bruchert V."/>
            <person name="Godhe A."/>
            <person name="Topel M."/>
        </authorList>
    </citation>
    <scope>NUCLEOTIDE SEQUENCE</scope>
    <source>
        <strain evidence="3">R05AC</strain>
    </source>
</reference>
<dbReference type="GO" id="GO:0046856">
    <property type="term" value="P:phosphatidylinositol dephosphorylation"/>
    <property type="evidence" value="ECO:0007669"/>
    <property type="project" value="InterPro"/>
</dbReference>
<feature type="region of interest" description="Disordered" evidence="1">
    <location>
        <begin position="128"/>
        <end position="157"/>
    </location>
</feature>
<dbReference type="InterPro" id="IPR046985">
    <property type="entry name" value="IP5"/>
</dbReference>
<evidence type="ECO:0000313" key="4">
    <source>
        <dbReference type="Proteomes" id="UP001224775"/>
    </source>
</evidence>
<dbReference type="InterPro" id="IPR000008">
    <property type="entry name" value="C2_dom"/>
</dbReference>
<dbReference type="PROSITE" id="PS50004">
    <property type="entry name" value="C2"/>
    <property type="match status" value="1"/>
</dbReference>
<dbReference type="AlphaFoldDB" id="A0AAD8Y706"/>
<feature type="region of interest" description="Disordered" evidence="1">
    <location>
        <begin position="364"/>
        <end position="435"/>
    </location>
</feature>
<keyword evidence="4" id="KW-1185">Reference proteome</keyword>
<dbReference type="CDD" id="cd00030">
    <property type="entry name" value="C2"/>
    <property type="match status" value="1"/>
</dbReference>
<dbReference type="Pfam" id="PF00168">
    <property type="entry name" value="C2"/>
    <property type="match status" value="1"/>
</dbReference>
<dbReference type="InterPro" id="IPR035892">
    <property type="entry name" value="C2_domain_sf"/>
</dbReference>
<accession>A0AAD8Y706</accession>
<dbReference type="Gene3D" id="3.60.10.10">
    <property type="entry name" value="Endonuclease/exonuclease/phosphatase"/>
    <property type="match status" value="1"/>
</dbReference>
<comment type="caution">
    <text evidence="3">The sequence shown here is derived from an EMBL/GenBank/DDBJ whole genome shotgun (WGS) entry which is preliminary data.</text>
</comment>
<gene>
    <name evidence="3" type="ORF">QTG54_008141</name>
</gene>
<dbReference type="EC" id="3.1.3.56" evidence="3"/>
<evidence type="ECO:0000313" key="3">
    <source>
        <dbReference type="EMBL" id="KAK1740889.1"/>
    </source>
</evidence>
<protein>
    <submittedName>
        <fullName evidence="3">Inositol polyphosphate 5-phosphatase</fullName>
        <ecNumber evidence="3">3.1.3.56</ecNumber>
    </submittedName>
</protein>
<dbReference type="Gene3D" id="2.60.40.150">
    <property type="entry name" value="C2 domain"/>
    <property type="match status" value="1"/>
</dbReference>
<dbReference type="InterPro" id="IPR036691">
    <property type="entry name" value="Endo/exonu/phosph_ase_sf"/>
</dbReference>
<feature type="domain" description="C2" evidence="2">
    <location>
        <begin position="556"/>
        <end position="689"/>
    </location>
</feature>
<dbReference type="Proteomes" id="UP001224775">
    <property type="component" value="Unassembled WGS sequence"/>
</dbReference>
<dbReference type="SMART" id="SM00239">
    <property type="entry name" value="C2"/>
    <property type="match status" value="1"/>
</dbReference>
<dbReference type="SUPFAM" id="SSF49562">
    <property type="entry name" value="C2 domain (Calcium/lipid-binding domain, CaLB)"/>
    <property type="match status" value="1"/>
</dbReference>
<dbReference type="Pfam" id="PF22669">
    <property type="entry name" value="Exo_endo_phos2"/>
    <property type="match status" value="2"/>
</dbReference>
<dbReference type="GO" id="GO:0004439">
    <property type="term" value="F:phosphatidylinositol-4,5-bisphosphate 5-phosphatase activity"/>
    <property type="evidence" value="ECO:0007669"/>
    <property type="project" value="TreeGrafter"/>
</dbReference>
<dbReference type="InterPro" id="IPR000300">
    <property type="entry name" value="IPPc"/>
</dbReference>
<dbReference type="GO" id="GO:0004445">
    <property type="term" value="F:inositol-polyphosphate 5-phosphatase activity"/>
    <property type="evidence" value="ECO:0007669"/>
    <property type="project" value="UniProtKB-EC"/>
</dbReference>
<dbReference type="PANTHER" id="PTHR11200">
    <property type="entry name" value="INOSITOL 5-PHOSPHATASE"/>
    <property type="match status" value="1"/>
</dbReference>